<dbReference type="EMBL" id="JAVDTX010000006">
    <property type="protein sequence ID" value="MDR6846107.1"/>
    <property type="molecule type" value="Genomic_DNA"/>
</dbReference>
<dbReference type="Gene3D" id="2.60.120.10">
    <property type="entry name" value="Jelly Rolls"/>
    <property type="match status" value="1"/>
</dbReference>
<accession>A0ABU1S4Y0</accession>
<dbReference type="InterPro" id="IPR018490">
    <property type="entry name" value="cNMP-bd_dom_sf"/>
</dbReference>
<dbReference type="RefSeq" id="WP_310008025.1">
    <property type="nucleotide sequence ID" value="NZ_JAVDTX010000006.1"/>
</dbReference>
<dbReference type="Proteomes" id="UP001261871">
    <property type="component" value="Unassembled WGS sequence"/>
</dbReference>
<protein>
    <recommendedName>
        <fullName evidence="3">cAMP-binding domain of CRP or a regulatory subunit of cAMP-dependent protein kinases</fullName>
    </recommendedName>
</protein>
<organism evidence="1 2">
    <name type="scientific">Flavobacterium granuli</name>
    <dbReference type="NCBI Taxonomy" id="280093"/>
    <lineage>
        <taxon>Bacteria</taxon>
        <taxon>Pseudomonadati</taxon>
        <taxon>Bacteroidota</taxon>
        <taxon>Flavobacteriia</taxon>
        <taxon>Flavobacteriales</taxon>
        <taxon>Flavobacteriaceae</taxon>
        <taxon>Flavobacterium</taxon>
    </lineage>
</organism>
<dbReference type="InterPro" id="IPR014710">
    <property type="entry name" value="RmlC-like_jellyroll"/>
</dbReference>
<reference evidence="1 2" key="1">
    <citation type="submission" date="2023-07" db="EMBL/GenBank/DDBJ databases">
        <title>Sorghum-associated microbial communities from plants grown in Nebraska, USA.</title>
        <authorList>
            <person name="Schachtman D."/>
        </authorList>
    </citation>
    <scope>NUCLEOTIDE SEQUENCE [LARGE SCALE GENOMIC DNA]</scope>
    <source>
        <strain evidence="1 2">BE124</strain>
    </source>
</reference>
<evidence type="ECO:0000313" key="2">
    <source>
        <dbReference type="Proteomes" id="UP001261871"/>
    </source>
</evidence>
<name>A0ABU1S4Y0_9FLAO</name>
<gene>
    <name evidence="1" type="ORF">J2W95_002818</name>
</gene>
<dbReference type="SUPFAM" id="SSF51206">
    <property type="entry name" value="cAMP-binding domain-like"/>
    <property type="match status" value="1"/>
</dbReference>
<comment type="caution">
    <text evidence="1">The sequence shown here is derived from an EMBL/GenBank/DDBJ whole genome shotgun (WGS) entry which is preliminary data.</text>
</comment>
<evidence type="ECO:0008006" key="3">
    <source>
        <dbReference type="Google" id="ProtNLM"/>
    </source>
</evidence>
<evidence type="ECO:0000313" key="1">
    <source>
        <dbReference type="EMBL" id="MDR6846107.1"/>
    </source>
</evidence>
<keyword evidence="2" id="KW-1185">Reference proteome</keyword>
<proteinExistence type="predicted"/>
<sequence>MLNEEQFYRLKKHLPNDLSEMMKEVYMNNAYFISLNKGDILLDELENNSKSHIILKGSCVRYIINPQGEERAVTFHTEDFMPILGNTYIKSDHSLVNYKIKVNEETDLIGIDISVITQNALLDKSYFLFATQNMFKLIAIQNQIQNHQIGLSKREFLKWLMLNYPDIFHRFKSQDIASFIGSTPVWYSNLKATFLRDK</sequence>